<dbReference type="CDD" id="cd01837">
    <property type="entry name" value="SGNH_plant_lipase_like"/>
    <property type="match status" value="1"/>
</dbReference>
<dbReference type="EMBL" id="JBEAFC010000011">
    <property type="protein sequence ID" value="KAL1537803.1"/>
    <property type="molecule type" value="Genomic_DNA"/>
</dbReference>
<feature type="signal peptide" evidence="5">
    <location>
        <begin position="1"/>
        <end position="29"/>
    </location>
</feature>
<gene>
    <name evidence="6" type="ORF">AAHA92_30284</name>
</gene>
<evidence type="ECO:0000256" key="4">
    <source>
        <dbReference type="ARBA" id="ARBA00023180"/>
    </source>
</evidence>
<evidence type="ECO:0000313" key="7">
    <source>
        <dbReference type="Proteomes" id="UP001567538"/>
    </source>
</evidence>
<comment type="similarity">
    <text evidence="1">Belongs to the 'GDSL' lipolytic enzyme family.</text>
</comment>
<dbReference type="InterPro" id="IPR035669">
    <property type="entry name" value="SGNH_plant_lipase-like"/>
</dbReference>
<dbReference type="PROSITE" id="PS01098">
    <property type="entry name" value="LIPASE_GDSL_SER"/>
    <property type="match status" value="1"/>
</dbReference>
<evidence type="ECO:0000256" key="1">
    <source>
        <dbReference type="ARBA" id="ARBA00008668"/>
    </source>
</evidence>
<dbReference type="Pfam" id="PF00657">
    <property type="entry name" value="Lipase_GDSL"/>
    <property type="match status" value="1"/>
</dbReference>
<keyword evidence="4" id="KW-0325">Glycoprotein</keyword>
<dbReference type="GO" id="GO:0033879">
    <property type="term" value="F:acetylajmaline esterase activity"/>
    <property type="evidence" value="ECO:0007669"/>
    <property type="project" value="UniProtKB-EC"/>
</dbReference>
<dbReference type="InterPro" id="IPR001087">
    <property type="entry name" value="GDSL"/>
</dbReference>
<sequence>MASSSSSSPTNHLIIYFFLLFLSSQTKHASSSPWSLYACYRYIIGFGDSLADAGNLHILYPSNPPRFMDLPPYGETFFHHPTGRCSNGRLIIDFIAQYLNLPLVPPFYNEKNSSVKGSVNFAVAGASALPDSFFLSRGVAIRQANTSLSDQLGWFKNKYLPKFYQSPEDRQNLLDSSLVLVGEIGGNDYNHALLDGTSKDLVGTFIPEVVGAISSTVKELIQLGAKTLMVPGNLPIGCSATYLSQFKSSNKSDYNPKTGCLNWLNEFAQTHNKLLRAQLDLIQKENPHTDIIYADYYNAAMRFFLSPQKYGFSKGALTACCPKCGPYKLDNPDAKTCDVPSQYVNWDGLHLTEAAYSIIAKGLIKGSYTIPQIETTCANHMFNRSYPTPPRIAL</sequence>
<keyword evidence="2 5" id="KW-0732">Signal</keyword>
<feature type="chain" id="PRO_5044893158" evidence="5">
    <location>
        <begin position="30"/>
        <end position="394"/>
    </location>
</feature>
<name>A0ABD1G3T9_SALDI</name>
<evidence type="ECO:0000256" key="2">
    <source>
        <dbReference type="ARBA" id="ARBA00022729"/>
    </source>
</evidence>
<proteinExistence type="inferred from homology"/>
<keyword evidence="7" id="KW-1185">Reference proteome</keyword>
<dbReference type="InterPro" id="IPR008265">
    <property type="entry name" value="Lipase_GDSL_AS"/>
</dbReference>
<dbReference type="PANTHER" id="PTHR22835:SF683">
    <property type="entry name" value="OS05G0506800 PROTEIN"/>
    <property type="match status" value="1"/>
</dbReference>
<evidence type="ECO:0000313" key="6">
    <source>
        <dbReference type="EMBL" id="KAL1537803.1"/>
    </source>
</evidence>
<accession>A0ABD1G3T9</accession>
<dbReference type="Proteomes" id="UP001567538">
    <property type="component" value="Unassembled WGS sequence"/>
</dbReference>
<dbReference type="PANTHER" id="PTHR22835">
    <property type="entry name" value="ZINC FINGER FYVE DOMAIN CONTAINING PROTEIN"/>
    <property type="match status" value="1"/>
</dbReference>
<reference evidence="6 7" key="1">
    <citation type="submission" date="2024-06" db="EMBL/GenBank/DDBJ databases">
        <title>A chromosome level genome sequence of Diviner's sage (Salvia divinorum).</title>
        <authorList>
            <person name="Ford S.A."/>
            <person name="Ro D.-K."/>
            <person name="Ness R.W."/>
            <person name="Phillips M.A."/>
        </authorList>
    </citation>
    <scope>NUCLEOTIDE SEQUENCE [LARGE SCALE GENOMIC DNA]</scope>
    <source>
        <strain evidence="6">SAF-2024a</strain>
        <tissue evidence="6">Leaf</tissue>
    </source>
</reference>
<dbReference type="SUPFAM" id="SSF52266">
    <property type="entry name" value="SGNH hydrolase"/>
    <property type="match status" value="1"/>
</dbReference>
<organism evidence="6 7">
    <name type="scientific">Salvia divinorum</name>
    <name type="common">Maria pastora</name>
    <name type="synonym">Diviner's sage</name>
    <dbReference type="NCBI Taxonomy" id="28513"/>
    <lineage>
        <taxon>Eukaryota</taxon>
        <taxon>Viridiplantae</taxon>
        <taxon>Streptophyta</taxon>
        <taxon>Embryophyta</taxon>
        <taxon>Tracheophyta</taxon>
        <taxon>Spermatophyta</taxon>
        <taxon>Magnoliopsida</taxon>
        <taxon>eudicotyledons</taxon>
        <taxon>Gunneridae</taxon>
        <taxon>Pentapetalae</taxon>
        <taxon>asterids</taxon>
        <taxon>lamiids</taxon>
        <taxon>Lamiales</taxon>
        <taxon>Lamiaceae</taxon>
        <taxon>Nepetoideae</taxon>
        <taxon>Mentheae</taxon>
        <taxon>Salviinae</taxon>
        <taxon>Salvia</taxon>
        <taxon>Salvia subgen. Calosphace</taxon>
    </lineage>
</organism>
<dbReference type="InterPro" id="IPR036514">
    <property type="entry name" value="SGNH_hydro_sf"/>
</dbReference>
<dbReference type="Gene3D" id="3.40.50.1110">
    <property type="entry name" value="SGNH hydrolase"/>
    <property type="match status" value="1"/>
</dbReference>
<keyword evidence="3 6" id="KW-0378">Hydrolase</keyword>
<evidence type="ECO:0000256" key="5">
    <source>
        <dbReference type="SAM" id="SignalP"/>
    </source>
</evidence>
<comment type="caution">
    <text evidence="6">The sequence shown here is derived from an EMBL/GenBank/DDBJ whole genome shotgun (WGS) entry which is preliminary data.</text>
</comment>
<dbReference type="EC" id="3.1.1.80" evidence="6"/>
<evidence type="ECO:0000256" key="3">
    <source>
        <dbReference type="ARBA" id="ARBA00022801"/>
    </source>
</evidence>
<dbReference type="AlphaFoldDB" id="A0ABD1G3T9"/>
<protein>
    <submittedName>
        <fullName evidence="6">Acetylajmaline esterase</fullName>
        <ecNumber evidence="6">3.1.1.80</ecNumber>
    </submittedName>
</protein>